<proteinExistence type="predicted"/>
<dbReference type="Proteomes" id="UP000435112">
    <property type="component" value="Unassembled WGS sequence"/>
</dbReference>
<feature type="region of interest" description="Disordered" evidence="1">
    <location>
        <begin position="1"/>
        <end position="22"/>
    </location>
</feature>
<dbReference type="AlphaFoldDB" id="A0A6A3JSE7"/>
<dbReference type="EMBL" id="QXFU01001792">
    <property type="protein sequence ID" value="KAE8995425.1"/>
    <property type="molecule type" value="Genomic_DNA"/>
</dbReference>
<keyword evidence="4" id="KW-1185">Reference proteome</keyword>
<dbReference type="Proteomes" id="UP000434957">
    <property type="component" value="Unassembled WGS sequence"/>
</dbReference>
<evidence type="ECO:0000313" key="3">
    <source>
        <dbReference type="EMBL" id="KAE9310950.1"/>
    </source>
</evidence>
<dbReference type="EMBL" id="QXFT01001760">
    <property type="protein sequence ID" value="KAE9310950.1"/>
    <property type="molecule type" value="Genomic_DNA"/>
</dbReference>
<name>A0A6A3JSE7_9STRA</name>
<evidence type="ECO:0000256" key="1">
    <source>
        <dbReference type="SAM" id="MobiDB-lite"/>
    </source>
</evidence>
<organism evidence="2 5">
    <name type="scientific">Phytophthora rubi</name>
    <dbReference type="NCBI Taxonomy" id="129364"/>
    <lineage>
        <taxon>Eukaryota</taxon>
        <taxon>Sar</taxon>
        <taxon>Stramenopiles</taxon>
        <taxon>Oomycota</taxon>
        <taxon>Peronosporomycetes</taxon>
        <taxon>Peronosporales</taxon>
        <taxon>Peronosporaceae</taxon>
        <taxon>Phytophthora</taxon>
    </lineage>
</organism>
<comment type="caution">
    <text evidence="2">The sequence shown here is derived from an EMBL/GenBank/DDBJ whole genome shotgun (WGS) entry which is preliminary data.</text>
</comment>
<gene>
    <name evidence="2" type="ORF">PR002_g19624</name>
    <name evidence="3" type="ORF">PR003_g20142</name>
</gene>
<evidence type="ECO:0000313" key="5">
    <source>
        <dbReference type="Proteomes" id="UP000435112"/>
    </source>
</evidence>
<accession>A0A6A3JSE7</accession>
<protein>
    <submittedName>
        <fullName evidence="2">Uncharacterized protein</fullName>
    </submittedName>
</protein>
<reference evidence="2 5" key="1">
    <citation type="submission" date="2018-09" db="EMBL/GenBank/DDBJ databases">
        <title>Genomic investigation of the strawberry pathogen Phytophthora fragariae indicates pathogenicity is determined by transcriptional variation in three key races.</title>
        <authorList>
            <person name="Adams T.M."/>
            <person name="Armitage A.D."/>
            <person name="Sobczyk M.K."/>
            <person name="Bates H.J."/>
            <person name="Dunwell J.M."/>
            <person name="Nellist C.F."/>
            <person name="Harrison R.J."/>
        </authorList>
    </citation>
    <scope>NUCLEOTIDE SEQUENCE [LARGE SCALE GENOMIC DNA]</scope>
    <source>
        <strain evidence="2 5">SCRP324</strain>
        <strain evidence="3 4">SCRP333</strain>
    </source>
</reference>
<evidence type="ECO:0000313" key="2">
    <source>
        <dbReference type="EMBL" id="KAE8995425.1"/>
    </source>
</evidence>
<evidence type="ECO:0000313" key="4">
    <source>
        <dbReference type="Proteomes" id="UP000434957"/>
    </source>
</evidence>
<sequence>MGHTGFSCSPGDPERGRIPLERYGPFSLGTPSTFRPRWWPTPTLLWSHLEHPECLVHLERLEEHPERLEHLPPLLRQLRADVPQQPQLPRCPAGRGSHRHRLVWSVQLRLQLNNSAHFRLQQASPAATMPSVLDLLDLARPVPMAVGSLQLVGPSVAIRWVALGLEPRWAALAAASVPVIALAEGC</sequence>